<dbReference type="AlphaFoldDB" id="A0AAV3QIT4"/>
<dbReference type="EMBL" id="BAABME010004910">
    <property type="protein sequence ID" value="GAA0163975.1"/>
    <property type="molecule type" value="Genomic_DNA"/>
</dbReference>
<dbReference type="Proteomes" id="UP001454036">
    <property type="component" value="Unassembled WGS sequence"/>
</dbReference>
<protein>
    <submittedName>
        <fullName evidence="1">Uncharacterized protein</fullName>
    </submittedName>
</protein>
<organism evidence="1 2">
    <name type="scientific">Lithospermum erythrorhizon</name>
    <name type="common">Purple gromwell</name>
    <name type="synonym">Lithospermum officinale var. erythrorhizon</name>
    <dbReference type="NCBI Taxonomy" id="34254"/>
    <lineage>
        <taxon>Eukaryota</taxon>
        <taxon>Viridiplantae</taxon>
        <taxon>Streptophyta</taxon>
        <taxon>Embryophyta</taxon>
        <taxon>Tracheophyta</taxon>
        <taxon>Spermatophyta</taxon>
        <taxon>Magnoliopsida</taxon>
        <taxon>eudicotyledons</taxon>
        <taxon>Gunneridae</taxon>
        <taxon>Pentapetalae</taxon>
        <taxon>asterids</taxon>
        <taxon>lamiids</taxon>
        <taxon>Boraginales</taxon>
        <taxon>Boraginaceae</taxon>
        <taxon>Boraginoideae</taxon>
        <taxon>Lithospermeae</taxon>
        <taxon>Lithospermum</taxon>
    </lineage>
</organism>
<accession>A0AAV3QIT4</accession>
<sequence>MGHLINECKITIPNAEGKTELNYGLWIKWIGEKSRTLWKLHEHALYAVDTTQGTKLCLMEDVGPAEIQERICRLKMHRSSCLKPNQKRFQTHAHKYNCREYGGNSYPTNP</sequence>
<gene>
    <name evidence="1" type="ORF">LIER_19718</name>
</gene>
<name>A0AAV3QIT4_LITER</name>
<comment type="caution">
    <text evidence="1">The sequence shown here is derived from an EMBL/GenBank/DDBJ whole genome shotgun (WGS) entry which is preliminary data.</text>
</comment>
<proteinExistence type="predicted"/>
<keyword evidence="2" id="KW-1185">Reference proteome</keyword>
<evidence type="ECO:0000313" key="1">
    <source>
        <dbReference type="EMBL" id="GAA0163975.1"/>
    </source>
</evidence>
<evidence type="ECO:0000313" key="2">
    <source>
        <dbReference type="Proteomes" id="UP001454036"/>
    </source>
</evidence>
<reference evidence="1 2" key="1">
    <citation type="submission" date="2024-01" db="EMBL/GenBank/DDBJ databases">
        <title>The complete chloroplast genome sequence of Lithospermum erythrorhizon: insights into the phylogenetic relationship among Boraginaceae species and the maternal lineages of purple gromwells.</title>
        <authorList>
            <person name="Okada T."/>
            <person name="Watanabe K."/>
        </authorList>
    </citation>
    <scope>NUCLEOTIDE SEQUENCE [LARGE SCALE GENOMIC DNA]</scope>
</reference>